<reference evidence="1 2" key="1">
    <citation type="journal article" date="2022" name="New Phytol.">
        <title>Ecological generalism drives hyperdiversity of secondary metabolite gene clusters in xylarialean endophytes.</title>
        <authorList>
            <person name="Franco M.E.E."/>
            <person name="Wisecaver J.H."/>
            <person name="Arnold A.E."/>
            <person name="Ju Y.M."/>
            <person name="Slot J.C."/>
            <person name="Ahrendt S."/>
            <person name="Moore L.P."/>
            <person name="Eastman K.E."/>
            <person name="Scott K."/>
            <person name="Konkel Z."/>
            <person name="Mondo S.J."/>
            <person name="Kuo A."/>
            <person name="Hayes R.D."/>
            <person name="Haridas S."/>
            <person name="Andreopoulos B."/>
            <person name="Riley R."/>
            <person name="LaButti K."/>
            <person name="Pangilinan J."/>
            <person name="Lipzen A."/>
            <person name="Amirebrahimi M."/>
            <person name="Yan J."/>
            <person name="Adam C."/>
            <person name="Keymanesh K."/>
            <person name="Ng V."/>
            <person name="Louie K."/>
            <person name="Northen T."/>
            <person name="Drula E."/>
            <person name="Henrissat B."/>
            <person name="Hsieh H.M."/>
            <person name="Youens-Clark K."/>
            <person name="Lutzoni F."/>
            <person name="Miadlikowska J."/>
            <person name="Eastwood D.C."/>
            <person name="Hamelin R.C."/>
            <person name="Grigoriev I.V."/>
            <person name="U'Ren J.M."/>
        </authorList>
    </citation>
    <scope>NUCLEOTIDE SEQUENCE [LARGE SCALE GENOMIC DNA]</scope>
    <source>
        <strain evidence="1 2">CBS 119005</strain>
    </source>
</reference>
<sequence length="636" mass="73300">MWCFGSCLTLGKSWTRLIKRRQPSKQTQAESESDGKLEQFLYAIVPLHPRHHGQYHELSKNTDDSTSHNKAPHHTIRLLRILGIRPDGLLECYVHTTELSNSQTTHYDALSYTWELTTQQEETGNRNDTERQCIIVCNDRRLLVMQNLFDCLMQLEANRYHDRDLWIDAICINQEDNVERCQQVSIMADIYRSAECVIIWLGHADKFTGPSWELMNGMSQLSDEELSTIKPQDIENKHNIKLLGHANSPMHWKALELLFEKRWFERAWVVQELVLARDTTVLCGDYTFDWESMAHVSDFMAKRALVNNASSPSYKKPAKLAAIKRGILDGPGNVLLHSLIRCRTYDAKDDHDKVYSLLGLAKRQGQDYPDCFNPNYQRDVAGLYTPVAKYIINCSDDLHILAHAEGDEFRRTPGLPTWVPDWSVKKDLGLRITGYARYHAAGTLPCFWKIQVGDTLTLRGFEFDTITRVGETKEEVNRSKTCTGWLDLLEELKQEYPERDYREAFWRTILIDTDPSGTVPIKRPWENSFYVWLNMCTHVPSEDEKHRAIEFETSFTHSLNLRLFRTSRGHLGCGSLSCREGDRVWIVQGSRVPLMLRPAQKAGLQTYELVGGTYLHGFMQGEALSGNSEFKEFTLI</sequence>
<accession>A0ACB9Z524</accession>
<comment type="caution">
    <text evidence="1">The sequence shown here is derived from an EMBL/GenBank/DDBJ whole genome shotgun (WGS) entry which is preliminary data.</text>
</comment>
<dbReference type="Proteomes" id="UP001497700">
    <property type="component" value="Unassembled WGS sequence"/>
</dbReference>
<organism evidence="1 2">
    <name type="scientific">Hypoxylon rubiginosum</name>
    <dbReference type="NCBI Taxonomy" id="110542"/>
    <lineage>
        <taxon>Eukaryota</taxon>
        <taxon>Fungi</taxon>
        <taxon>Dikarya</taxon>
        <taxon>Ascomycota</taxon>
        <taxon>Pezizomycotina</taxon>
        <taxon>Sordariomycetes</taxon>
        <taxon>Xylariomycetidae</taxon>
        <taxon>Xylariales</taxon>
        <taxon>Hypoxylaceae</taxon>
        <taxon>Hypoxylon</taxon>
    </lineage>
</organism>
<keyword evidence="2" id="KW-1185">Reference proteome</keyword>
<gene>
    <name evidence="1" type="ORF">F4820DRAFT_240218</name>
</gene>
<protein>
    <submittedName>
        <fullName evidence="1">HET-domain-containing protein</fullName>
    </submittedName>
</protein>
<dbReference type="EMBL" id="MU393455">
    <property type="protein sequence ID" value="KAI4866708.1"/>
    <property type="molecule type" value="Genomic_DNA"/>
</dbReference>
<evidence type="ECO:0000313" key="2">
    <source>
        <dbReference type="Proteomes" id="UP001497700"/>
    </source>
</evidence>
<name>A0ACB9Z524_9PEZI</name>
<proteinExistence type="predicted"/>
<evidence type="ECO:0000313" key="1">
    <source>
        <dbReference type="EMBL" id="KAI4866708.1"/>
    </source>
</evidence>